<keyword evidence="5" id="KW-0949">S-adenosyl-L-methionine</keyword>
<feature type="domain" description="Methyltransferase type 11" evidence="6">
    <location>
        <begin position="35"/>
        <end position="124"/>
    </location>
</feature>
<sequence>MKDEDYIRGKVPMTKSEVRTLTMADFDLSSGMDFLDIGSGTGSIAIAAASLGCHVTASECNEEALDLIAINGERFGVDLTILPGKAPDSLGDKIYDRIFIGGSRGNLREILNYSHGHLKTGGILCGNFVTLQNVETMRRFLKEKGYEMTVKHIAVSREDKIGILRAENGVFLLKGIKR</sequence>
<dbReference type="SUPFAM" id="SSF53335">
    <property type="entry name" value="S-adenosyl-L-methionine-dependent methyltransferases"/>
    <property type="match status" value="1"/>
</dbReference>
<dbReference type="STRING" id="755172.HMPREF1863_01704"/>
<dbReference type="UniPathway" id="UPA00148"/>
<organism evidence="7 8">
    <name type="scientific">Aedoeadaptatus coxii</name>
    <dbReference type="NCBI Taxonomy" id="755172"/>
    <lineage>
        <taxon>Bacteria</taxon>
        <taxon>Bacillati</taxon>
        <taxon>Bacillota</taxon>
        <taxon>Tissierellia</taxon>
        <taxon>Tissierellales</taxon>
        <taxon>Peptoniphilaceae</taxon>
        <taxon>Aedoeadaptatus</taxon>
    </lineage>
</organism>
<comment type="caution">
    <text evidence="7">The sequence shown here is derived from an EMBL/GenBank/DDBJ whole genome shotgun (WGS) entry which is preliminary data.</text>
</comment>
<keyword evidence="4 7" id="KW-0808">Transferase</keyword>
<dbReference type="NCBIfam" id="TIGR02469">
    <property type="entry name" value="CbiT"/>
    <property type="match status" value="1"/>
</dbReference>
<evidence type="ECO:0000259" key="6">
    <source>
        <dbReference type="Pfam" id="PF08241"/>
    </source>
</evidence>
<dbReference type="GO" id="GO:0032259">
    <property type="term" value="P:methylation"/>
    <property type="evidence" value="ECO:0007669"/>
    <property type="project" value="UniProtKB-KW"/>
</dbReference>
<dbReference type="PANTHER" id="PTHR43182:SF1">
    <property type="entry name" value="COBALT-PRECORRIN-7 C(5)-METHYLTRANSFERASE"/>
    <property type="match status" value="1"/>
</dbReference>
<keyword evidence="8" id="KW-1185">Reference proteome</keyword>
<dbReference type="Gene3D" id="3.40.50.150">
    <property type="entry name" value="Vaccinia Virus protein VP39"/>
    <property type="match status" value="1"/>
</dbReference>
<dbReference type="GO" id="GO:0008757">
    <property type="term" value="F:S-adenosylmethionine-dependent methyltransferase activity"/>
    <property type="evidence" value="ECO:0007669"/>
    <property type="project" value="InterPro"/>
</dbReference>
<evidence type="ECO:0000256" key="2">
    <source>
        <dbReference type="ARBA" id="ARBA00022573"/>
    </source>
</evidence>
<evidence type="ECO:0000256" key="1">
    <source>
        <dbReference type="ARBA" id="ARBA00004953"/>
    </source>
</evidence>
<dbReference type="AlphaFoldDB" id="A0A134ABW3"/>
<evidence type="ECO:0000256" key="5">
    <source>
        <dbReference type="ARBA" id="ARBA00022691"/>
    </source>
</evidence>
<keyword evidence="2" id="KW-0169">Cobalamin biosynthesis</keyword>
<dbReference type="InterPro" id="IPR014008">
    <property type="entry name" value="Cbl_synth_MTase_CbiT"/>
</dbReference>
<name>A0A134ABW3_9FIRM</name>
<evidence type="ECO:0000313" key="8">
    <source>
        <dbReference type="Proteomes" id="UP000070442"/>
    </source>
</evidence>
<protein>
    <submittedName>
        <fullName evidence="7">Precorrin-6Y C5,15-methyltransferase, CbiT subunit</fullName>
    </submittedName>
</protein>
<dbReference type="GO" id="GO:0009236">
    <property type="term" value="P:cobalamin biosynthetic process"/>
    <property type="evidence" value="ECO:0007669"/>
    <property type="project" value="UniProtKB-UniPathway"/>
</dbReference>
<evidence type="ECO:0000256" key="4">
    <source>
        <dbReference type="ARBA" id="ARBA00022679"/>
    </source>
</evidence>
<dbReference type="CDD" id="cd02440">
    <property type="entry name" value="AdoMet_MTases"/>
    <property type="match status" value="1"/>
</dbReference>
<proteinExistence type="predicted"/>
<dbReference type="PANTHER" id="PTHR43182">
    <property type="entry name" value="COBALT-PRECORRIN-6B C(15)-METHYLTRANSFERASE (DECARBOXYLATING)"/>
    <property type="match status" value="1"/>
</dbReference>
<comment type="pathway">
    <text evidence="1">Cofactor biosynthesis; adenosylcobalamin biosynthesis.</text>
</comment>
<dbReference type="PATRIC" id="fig|755172.3.peg.1665"/>
<dbReference type="GO" id="GO:0008276">
    <property type="term" value="F:protein methyltransferase activity"/>
    <property type="evidence" value="ECO:0007669"/>
    <property type="project" value="InterPro"/>
</dbReference>
<evidence type="ECO:0000313" key="7">
    <source>
        <dbReference type="EMBL" id="KXB65196.1"/>
    </source>
</evidence>
<evidence type="ECO:0000256" key="3">
    <source>
        <dbReference type="ARBA" id="ARBA00022603"/>
    </source>
</evidence>
<dbReference type="InterPro" id="IPR029063">
    <property type="entry name" value="SAM-dependent_MTases_sf"/>
</dbReference>
<keyword evidence="3 7" id="KW-0489">Methyltransferase</keyword>
<dbReference type="EMBL" id="LSDG01000045">
    <property type="protein sequence ID" value="KXB65196.1"/>
    <property type="molecule type" value="Genomic_DNA"/>
</dbReference>
<accession>A0A134ABW3</accession>
<dbReference type="InterPro" id="IPR013216">
    <property type="entry name" value="Methyltransf_11"/>
</dbReference>
<dbReference type="Pfam" id="PF08241">
    <property type="entry name" value="Methyltransf_11"/>
    <property type="match status" value="1"/>
</dbReference>
<reference evidence="8" key="1">
    <citation type="submission" date="2016-01" db="EMBL/GenBank/DDBJ databases">
        <authorList>
            <person name="Mitreva M."/>
            <person name="Pepin K.H."/>
            <person name="Mihindukulasuriya K.A."/>
            <person name="Fulton R."/>
            <person name="Fronick C."/>
            <person name="O'Laughlin M."/>
            <person name="Miner T."/>
            <person name="Herter B."/>
            <person name="Rosa B.A."/>
            <person name="Cordes M."/>
            <person name="Tomlinson C."/>
            <person name="Wollam A."/>
            <person name="Palsikar V.B."/>
            <person name="Mardis E.R."/>
            <person name="Wilson R.K."/>
        </authorList>
    </citation>
    <scope>NUCLEOTIDE SEQUENCE [LARGE SCALE GENOMIC DNA]</scope>
    <source>
        <strain evidence="8">DNF00729</strain>
    </source>
</reference>
<gene>
    <name evidence="7" type="ORF">HMPREF1863_01704</name>
</gene>
<dbReference type="InterPro" id="IPR050714">
    <property type="entry name" value="Cobalamin_biosynth_MTase"/>
</dbReference>
<dbReference type="Proteomes" id="UP000070442">
    <property type="component" value="Unassembled WGS sequence"/>
</dbReference>